<feature type="domain" description="Integrase catalytic" evidence="2">
    <location>
        <begin position="63"/>
        <end position="229"/>
    </location>
</feature>
<dbReference type="InterPro" id="IPR043502">
    <property type="entry name" value="DNA/RNA_pol_sf"/>
</dbReference>
<dbReference type="CDD" id="cd09272">
    <property type="entry name" value="RNase_HI_RT_Ty1"/>
    <property type="match status" value="1"/>
</dbReference>
<evidence type="ECO:0000259" key="2">
    <source>
        <dbReference type="PROSITE" id="PS50994"/>
    </source>
</evidence>
<dbReference type="Pfam" id="PF25597">
    <property type="entry name" value="SH3_retrovirus"/>
    <property type="match status" value="1"/>
</dbReference>
<dbReference type="PANTHER" id="PTHR11439">
    <property type="entry name" value="GAG-POL-RELATED RETROTRANSPOSON"/>
    <property type="match status" value="1"/>
</dbReference>
<dbReference type="SUPFAM" id="SSF53098">
    <property type="entry name" value="Ribonuclease H-like"/>
    <property type="match status" value="1"/>
</dbReference>
<dbReference type="GO" id="GO:0003676">
    <property type="term" value="F:nucleic acid binding"/>
    <property type="evidence" value="ECO:0007669"/>
    <property type="project" value="InterPro"/>
</dbReference>
<feature type="region of interest" description="Disordered" evidence="1">
    <location>
        <begin position="410"/>
        <end position="430"/>
    </location>
</feature>
<gene>
    <name evidence="3" type="ORF">HRI_003365100</name>
</gene>
<dbReference type="InterPro" id="IPR013103">
    <property type="entry name" value="RVT_2"/>
</dbReference>
<evidence type="ECO:0000313" key="3">
    <source>
        <dbReference type="EMBL" id="GMI96958.1"/>
    </source>
</evidence>
<dbReference type="Proteomes" id="UP001165190">
    <property type="component" value="Unassembled WGS sequence"/>
</dbReference>
<dbReference type="AlphaFoldDB" id="A0A9W7IKJ2"/>
<comment type="caution">
    <text evidence="3">The sequence shown here is derived from an EMBL/GenBank/DDBJ whole genome shotgun (WGS) entry which is preliminary data.</text>
</comment>
<dbReference type="EMBL" id="BSYR01000030">
    <property type="protein sequence ID" value="GMI96958.1"/>
    <property type="molecule type" value="Genomic_DNA"/>
</dbReference>
<reference evidence="3" key="1">
    <citation type="submission" date="2023-05" db="EMBL/GenBank/DDBJ databases">
        <title>Genome and transcriptome analyses reveal genes involved in the formation of fine ridges on petal epidermal cells in Hibiscus trionum.</title>
        <authorList>
            <person name="Koshimizu S."/>
            <person name="Masuda S."/>
            <person name="Ishii T."/>
            <person name="Shirasu K."/>
            <person name="Hoshino A."/>
            <person name="Arita M."/>
        </authorList>
    </citation>
    <scope>NUCLEOTIDE SEQUENCE</scope>
    <source>
        <strain evidence="3">Hamamatsu line</strain>
    </source>
</reference>
<dbReference type="InterPro" id="IPR025724">
    <property type="entry name" value="GAG-pre-integrase_dom"/>
</dbReference>
<dbReference type="Pfam" id="PF00665">
    <property type="entry name" value="rve"/>
    <property type="match status" value="1"/>
</dbReference>
<organism evidence="3 4">
    <name type="scientific">Hibiscus trionum</name>
    <name type="common">Flower of an hour</name>
    <dbReference type="NCBI Taxonomy" id="183268"/>
    <lineage>
        <taxon>Eukaryota</taxon>
        <taxon>Viridiplantae</taxon>
        <taxon>Streptophyta</taxon>
        <taxon>Embryophyta</taxon>
        <taxon>Tracheophyta</taxon>
        <taxon>Spermatophyta</taxon>
        <taxon>Magnoliopsida</taxon>
        <taxon>eudicotyledons</taxon>
        <taxon>Gunneridae</taxon>
        <taxon>Pentapetalae</taxon>
        <taxon>rosids</taxon>
        <taxon>malvids</taxon>
        <taxon>Malvales</taxon>
        <taxon>Malvaceae</taxon>
        <taxon>Malvoideae</taxon>
        <taxon>Hibiscus</taxon>
    </lineage>
</organism>
<evidence type="ECO:0000313" key="4">
    <source>
        <dbReference type="Proteomes" id="UP001165190"/>
    </source>
</evidence>
<evidence type="ECO:0000256" key="1">
    <source>
        <dbReference type="SAM" id="MobiDB-lite"/>
    </source>
</evidence>
<dbReference type="Gene3D" id="3.30.420.10">
    <property type="entry name" value="Ribonuclease H-like superfamily/Ribonuclease H"/>
    <property type="match status" value="1"/>
</dbReference>
<dbReference type="InterPro" id="IPR057670">
    <property type="entry name" value="SH3_retrovirus"/>
</dbReference>
<dbReference type="InterPro" id="IPR001584">
    <property type="entry name" value="Integrase_cat-core"/>
</dbReference>
<accession>A0A9W7IKJ2</accession>
<dbReference type="PANTHER" id="PTHR11439:SF504">
    <property type="entry name" value="REVERSE TRANSCRIPTASE TY1_COPIA-TYPE DOMAIN-CONTAINING PROTEIN"/>
    <property type="match status" value="1"/>
</dbReference>
<name>A0A9W7IKJ2_HIBTR</name>
<keyword evidence="4" id="KW-1185">Reference proteome</keyword>
<dbReference type="Pfam" id="PF07727">
    <property type="entry name" value="RVT_2"/>
    <property type="match status" value="1"/>
</dbReference>
<dbReference type="GO" id="GO:0015074">
    <property type="term" value="P:DNA integration"/>
    <property type="evidence" value="ECO:0007669"/>
    <property type="project" value="InterPro"/>
</dbReference>
<dbReference type="OrthoDB" id="985788at2759"/>
<dbReference type="Pfam" id="PF13976">
    <property type="entry name" value="gag_pre-integrs"/>
    <property type="match status" value="1"/>
</dbReference>
<dbReference type="InterPro" id="IPR036397">
    <property type="entry name" value="RNaseH_sf"/>
</dbReference>
<dbReference type="InterPro" id="IPR012337">
    <property type="entry name" value="RNaseH-like_sf"/>
</dbReference>
<feature type="compositionally biased region" description="Basic and acidic residues" evidence="1">
    <location>
        <begin position="410"/>
        <end position="423"/>
    </location>
</feature>
<protein>
    <recommendedName>
        <fullName evidence="2">Integrase catalytic domain-containing protein</fullName>
    </recommendedName>
</protein>
<dbReference type="SUPFAM" id="SSF56672">
    <property type="entry name" value="DNA/RNA polymerases"/>
    <property type="match status" value="1"/>
</dbReference>
<dbReference type="PROSITE" id="PS50994">
    <property type="entry name" value="INTEGRASE"/>
    <property type="match status" value="1"/>
</dbReference>
<proteinExistence type="predicted"/>
<sequence length="1017" mass="115574">MSLSTSKEDSVMLWHRRLGHPNFMYLKKLFPLLFLNKKISSLNCEVCQLSKHTCVPYPLKPYVQSQPFSLIHSDLWGASRVKNITGARWFITFIDDHTRVCWVYLLKEKSEVSRVFQNFHSMIRTQFNSNIHTLRTDNGREYFNSILSPYLSEQGIIHQSSCPDTPQQNGVSERKNRHLVAVARALMFTMDVPKYLWGEAVLTACYLINRLPSKVLNFQTPLHTLQKNFPLFRVPNLPTKTFGCKAFVHNHQPNRSKLDPRAHTCVFIGYSPTQKGYKCYSPTLHRMFVSLDVTFFENEPYFSASHLQGETLSEDETLNNLLILPQDSISPTTTTKPAENPTATVIPIISPTTTTKPAENPTATVIPVISPTTTTKPAENPTATVIPVLDPVFPISTVQQQETRVINHTNEEKQPLHSEKQQEKTQGLRVYSRRHQLPETKTAVPMPSLPEDCPGEEVSPPSPSIYLPIAVRKGTRSCTQHPISRFVSYGNLSKSYNAFISNVDSVETPKNIEEALKSTKWRQAVLEEIKALEDNGTWEISKLPTGKKTVGCKWIFTTKFKPDGSIDRYKARLVARGFTQTYGLDYEETFAPVAKLNTIRVLLSIAVNLEWPLIQLDVKNAFLNGELNEEVYMDFPPGFEGSKGQVCKLKKSLYGLKQSPRAWFNRFAKAMSSRHYIQGQADHTLFYKHTDNGKCCILIVYVDDIILTGDDSIEIERLKEFLSLEFQLKDLGNLRYFLGMEVARSKAGISISQKKYVLDLLSEVGLLGCKPAETPMEPNLKLGTDKDGEEVDRGRYQRLVGKLIYLSHTRPDIAFGVSVISQFMHAPREKHLEAAYRILRYLKGTPCKGLHFKKDVNRSIEVYTDADWAGVVNDRRSTSGYCSYVWGNLVTWRSKKQSVVARSSAEAEYRALSHGICEGMWLQRLMGELKLSYTKPITLYCDNQAVSIAHNPVHHDRTKHVEIDRHFITEKINKGEVCVSYLPTRQQVADVLTKSLSRKMFEEIMGKLGLINIYTPA</sequence>